<accession>A0AAW2BB87</accession>
<gene>
    <name evidence="1" type="ORF">SO802_035290</name>
    <name evidence="2" type="ORF">SO802_035303</name>
</gene>
<protein>
    <submittedName>
        <fullName evidence="2">Uncharacterized protein</fullName>
    </submittedName>
</protein>
<dbReference type="EMBL" id="JAZDWU010000041">
    <property type="protein sequence ID" value="KAK9982763.1"/>
    <property type="molecule type" value="Genomic_DNA"/>
</dbReference>
<name>A0AAW2BB87_9ROSI</name>
<evidence type="ECO:0000313" key="2">
    <source>
        <dbReference type="EMBL" id="KAK9982763.1"/>
    </source>
</evidence>
<comment type="caution">
    <text evidence="2">The sequence shown here is derived from an EMBL/GenBank/DDBJ whole genome shotgun (WGS) entry which is preliminary data.</text>
</comment>
<dbReference type="EMBL" id="JAZDWU010000041">
    <property type="protein sequence ID" value="KAK9982750.1"/>
    <property type="molecule type" value="Genomic_DNA"/>
</dbReference>
<evidence type="ECO:0000313" key="3">
    <source>
        <dbReference type="Proteomes" id="UP001459277"/>
    </source>
</evidence>
<keyword evidence="3" id="KW-1185">Reference proteome</keyword>
<proteinExistence type="predicted"/>
<dbReference type="AlphaFoldDB" id="A0AAW2BB87"/>
<evidence type="ECO:0000313" key="1">
    <source>
        <dbReference type="EMBL" id="KAK9982750.1"/>
    </source>
</evidence>
<organism evidence="2 3">
    <name type="scientific">Lithocarpus litseifolius</name>
    <dbReference type="NCBI Taxonomy" id="425828"/>
    <lineage>
        <taxon>Eukaryota</taxon>
        <taxon>Viridiplantae</taxon>
        <taxon>Streptophyta</taxon>
        <taxon>Embryophyta</taxon>
        <taxon>Tracheophyta</taxon>
        <taxon>Spermatophyta</taxon>
        <taxon>Magnoliopsida</taxon>
        <taxon>eudicotyledons</taxon>
        <taxon>Gunneridae</taxon>
        <taxon>Pentapetalae</taxon>
        <taxon>rosids</taxon>
        <taxon>fabids</taxon>
        <taxon>Fagales</taxon>
        <taxon>Fagaceae</taxon>
        <taxon>Lithocarpus</taxon>
    </lineage>
</organism>
<reference evidence="2 3" key="1">
    <citation type="submission" date="2024-01" db="EMBL/GenBank/DDBJ databases">
        <title>A telomere-to-telomere, gap-free genome of sweet tea (Lithocarpus litseifolius).</title>
        <authorList>
            <person name="Zhou J."/>
        </authorList>
    </citation>
    <scope>NUCLEOTIDE SEQUENCE [LARGE SCALE GENOMIC DNA]</scope>
    <source>
        <strain evidence="2">Zhou-2022a</strain>
        <tissue evidence="2">Leaf</tissue>
    </source>
</reference>
<dbReference type="Proteomes" id="UP001459277">
    <property type="component" value="Unassembled WGS sequence"/>
</dbReference>
<sequence length="239" mass="26940">MKASPSLKIENELMKLLVEQGSPFLRGKKARRPNGRSSREELKHGDLRLILVRFATVEAMQNDFSKLSAETKTNTVKSEKEPDIGLQWLQLQKVRSIIHPSESKKMCILLLVSIGPLFPFGGIAACVDYPFSSSSLPFGCLGRPEGFASRRRVIDHIAWVLEVADRIIRAEPGSLSIMYSAAPSKFLLLVLFRSMKETLLVGSAQIRFPISLGSVLRRVLQYCLDWQSLFCIFNLQRYP</sequence>